<dbReference type="PANTHER" id="PTHR34698">
    <property type="entry name" value="5-OXOPROLINASE SUBUNIT B"/>
    <property type="match status" value="1"/>
</dbReference>
<dbReference type="NCBIfam" id="TIGR00370">
    <property type="entry name" value="5-oxoprolinase subunit PxpB"/>
    <property type="match status" value="1"/>
</dbReference>
<evidence type="ECO:0000256" key="1">
    <source>
        <dbReference type="ARBA" id="ARBA00022741"/>
    </source>
</evidence>
<name>A0A378WJ32_9NEIS</name>
<dbReference type="InterPro" id="IPR003833">
    <property type="entry name" value="CT_C_D"/>
</dbReference>
<dbReference type="InterPro" id="IPR029000">
    <property type="entry name" value="Cyclophilin-like_dom_sf"/>
</dbReference>
<keyword evidence="3" id="KW-0067">ATP-binding</keyword>
<keyword evidence="1" id="KW-0547">Nucleotide-binding</keyword>
<dbReference type="SUPFAM" id="SSF160467">
    <property type="entry name" value="PH0987 N-terminal domain-like"/>
    <property type="match status" value="1"/>
</dbReference>
<organism evidence="5 6">
    <name type="scientific">Neisseria zoodegmatis</name>
    <dbReference type="NCBI Taxonomy" id="326523"/>
    <lineage>
        <taxon>Bacteria</taxon>
        <taxon>Pseudomonadati</taxon>
        <taxon>Pseudomonadota</taxon>
        <taxon>Betaproteobacteria</taxon>
        <taxon>Neisseriales</taxon>
        <taxon>Neisseriaceae</taxon>
        <taxon>Neisseria</taxon>
    </lineage>
</organism>
<sequence length="216" mass="23511">MSAIEITPISESALVCTLPPPAVLEKQQRLWAFADAVQEMPQTAEAVTGMNNLTVFLHPDADLAECTQALYSLWPTVSVRRKQGRHVEIPVVYGGEYGADLAEVAEFHATTPQEIVRRHTEPVYTVFMMGFQPGFPYLGGLPEHLHTPRRAVPRTEVPAGSVGIGGSQTGVYPFASPGGWQIIGHTDIALFQTASYPPTLLQAGDTVRFVAERICL</sequence>
<dbReference type="SMART" id="SM00796">
    <property type="entry name" value="AHS1"/>
    <property type="match status" value="1"/>
</dbReference>
<dbReference type="OrthoDB" id="9778567at2"/>
<dbReference type="Pfam" id="PF02682">
    <property type="entry name" value="CT_C_D"/>
    <property type="match status" value="1"/>
</dbReference>
<dbReference type="InterPro" id="IPR010016">
    <property type="entry name" value="PxpB"/>
</dbReference>
<dbReference type="SUPFAM" id="SSF50891">
    <property type="entry name" value="Cyclophilin-like"/>
    <property type="match status" value="1"/>
</dbReference>
<evidence type="ECO:0000313" key="6">
    <source>
        <dbReference type="Proteomes" id="UP000254055"/>
    </source>
</evidence>
<evidence type="ECO:0000313" key="5">
    <source>
        <dbReference type="EMBL" id="SUA36601.1"/>
    </source>
</evidence>
<accession>A0A378WJ32</accession>
<dbReference type="Gene3D" id="2.40.100.10">
    <property type="entry name" value="Cyclophilin-like"/>
    <property type="match status" value="1"/>
</dbReference>
<evidence type="ECO:0000259" key="4">
    <source>
        <dbReference type="SMART" id="SM00796"/>
    </source>
</evidence>
<dbReference type="GO" id="GO:0004039">
    <property type="term" value="F:allophanate hydrolase activity"/>
    <property type="evidence" value="ECO:0007669"/>
    <property type="project" value="UniProtKB-EC"/>
</dbReference>
<protein>
    <submittedName>
        <fullName evidence="5">Putative allophanate hydrolase subunit 1 (AHS1)</fullName>
        <ecNumber evidence="5">3.5.1.54</ecNumber>
    </submittedName>
</protein>
<dbReference type="GO" id="GO:0005524">
    <property type="term" value="F:ATP binding"/>
    <property type="evidence" value="ECO:0007669"/>
    <property type="project" value="UniProtKB-KW"/>
</dbReference>
<evidence type="ECO:0000256" key="3">
    <source>
        <dbReference type="ARBA" id="ARBA00022840"/>
    </source>
</evidence>
<dbReference type="Proteomes" id="UP000254055">
    <property type="component" value="Unassembled WGS sequence"/>
</dbReference>
<feature type="domain" description="Carboxyltransferase" evidence="4">
    <location>
        <begin position="4"/>
        <end position="201"/>
    </location>
</feature>
<evidence type="ECO:0000256" key="2">
    <source>
        <dbReference type="ARBA" id="ARBA00022801"/>
    </source>
</evidence>
<gene>
    <name evidence="5" type="primary">kipI</name>
    <name evidence="5" type="ORF">NCTC12229_01022</name>
</gene>
<dbReference type="RefSeq" id="WP_115133998.1">
    <property type="nucleotide sequence ID" value="NZ_UGRS01000001.1"/>
</dbReference>
<proteinExistence type="predicted"/>
<dbReference type="PANTHER" id="PTHR34698:SF2">
    <property type="entry name" value="5-OXOPROLINASE SUBUNIT B"/>
    <property type="match status" value="1"/>
</dbReference>
<dbReference type="AlphaFoldDB" id="A0A378WJ32"/>
<dbReference type="EMBL" id="UGRS01000001">
    <property type="protein sequence ID" value="SUA36601.1"/>
    <property type="molecule type" value="Genomic_DNA"/>
</dbReference>
<keyword evidence="2 5" id="KW-0378">Hydrolase</keyword>
<reference evidence="5 6" key="1">
    <citation type="submission" date="2018-06" db="EMBL/GenBank/DDBJ databases">
        <authorList>
            <consortium name="Pathogen Informatics"/>
            <person name="Doyle S."/>
        </authorList>
    </citation>
    <scope>NUCLEOTIDE SEQUENCE [LARGE SCALE GENOMIC DNA]</scope>
    <source>
        <strain evidence="5 6">NCTC12229</strain>
    </source>
</reference>
<dbReference type="EC" id="3.5.1.54" evidence="5"/>